<proteinExistence type="predicted"/>
<reference evidence="1 2" key="1">
    <citation type="submission" date="2024-11" db="EMBL/GenBank/DDBJ databases">
        <title>Adaptive evolution of stress response genes in parasites aligns with host niche diversity.</title>
        <authorList>
            <person name="Hahn C."/>
            <person name="Resl P."/>
        </authorList>
    </citation>
    <scope>NUCLEOTIDE SEQUENCE [LARGE SCALE GENOMIC DNA]</scope>
    <source>
        <strain evidence="1">EGGRZ-B1_66</strain>
        <tissue evidence="1">Body</tissue>
    </source>
</reference>
<accession>A0ABD2Q216</accession>
<protein>
    <submittedName>
        <fullName evidence="1">Uncharacterized protein</fullName>
    </submittedName>
</protein>
<sequence>MNTEMEGAANAERAGPQMMTQYQSLQSSRSVDIALHDESGSTIEVISPWVFVTSSLDCNHSGNTLTQALSEFLCSPDFDLIRVRYFNDNGSEPKEETSKKTAPQALKNTDRALSEFSGMLTHQSRLSSSCEAPVKPLAATDLRKLAEARRREFEQLIEEHNEIVRSISNHTETVAAQSNIPAVTAPHSEDCST</sequence>
<keyword evidence="2" id="KW-1185">Reference proteome</keyword>
<dbReference type="AlphaFoldDB" id="A0ABD2Q216"/>
<organism evidence="1 2">
    <name type="scientific">Cichlidogyrus casuarinus</name>
    <dbReference type="NCBI Taxonomy" id="1844966"/>
    <lineage>
        <taxon>Eukaryota</taxon>
        <taxon>Metazoa</taxon>
        <taxon>Spiralia</taxon>
        <taxon>Lophotrochozoa</taxon>
        <taxon>Platyhelminthes</taxon>
        <taxon>Monogenea</taxon>
        <taxon>Monopisthocotylea</taxon>
        <taxon>Dactylogyridea</taxon>
        <taxon>Ancyrocephalidae</taxon>
        <taxon>Cichlidogyrus</taxon>
    </lineage>
</organism>
<name>A0ABD2Q216_9PLAT</name>
<dbReference type="EMBL" id="JBJKFK010001374">
    <property type="protein sequence ID" value="KAL3313252.1"/>
    <property type="molecule type" value="Genomic_DNA"/>
</dbReference>
<comment type="caution">
    <text evidence="1">The sequence shown here is derived from an EMBL/GenBank/DDBJ whole genome shotgun (WGS) entry which is preliminary data.</text>
</comment>
<evidence type="ECO:0000313" key="1">
    <source>
        <dbReference type="EMBL" id="KAL3313252.1"/>
    </source>
</evidence>
<gene>
    <name evidence="1" type="ORF">Ciccas_008144</name>
</gene>
<evidence type="ECO:0000313" key="2">
    <source>
        <dbReference type="Proteomes" id="UP001626550"/>
    </source>
</evidence>
<dbReference type="Proteomes" id="UP001626550">
    <property type="component" value="Unassembled WGS sequence"/>
</dbReference>